<gene>
    <name evidence="5" type="ORF">D3P04_14375</name>
</gene>
<feature type="active site" description="Proton donor/acceptor" evidence="3">
    <location>
        <position position="135"/>
    </location>
</feature>
<keyword evidence="1 2" id="KW-0413">Isomerase</keyword>
<protein>
    <submittedName>
        <fullName evidence="5">Isomerase</fullName>
    </submittedName>
</protein>
<comment type="similarity">
    <text evidence="2">Belongs to the hyi family.</text>
</comment>
<dbReference type="InterPro" id="IPR026040">
    <property type="entry name" value="HyI-like"/>
</dbReference>
<dbReference type="OrthoDB" id="9786584at2"/>
<evidence type="ECO:0000256" key="2">
    <source>
        <dbReference type="PIRNR" id="PIRNR006241"/>
    </source>
</evidence>
<dbReference type="InterPro" id="IPR050417">
    <property type="entry name" value="Sugar_Epim/Isomerase"/>
</dbReference>
<accession>A0A418STE6</accession>
<evidence type="ECO:0000259" key="4">
    <source>
        <dbReference type="Pfam" id="PF01261"/>
    </source>
</evidence>
<dbReference type="InterPro" id="IPR013022">
    <property type="entry name" value="Xyl_isomerase-like_TIM-brl"/>
</dbReference>
<dbReference type="PIRSF" id="PIRSF006241">
    <property type="entry name" value="HyI"/>
    <property type="match status" value="1"/>
</dbReference>
<dbReference type="Gene3D" id="3.20.20.150">
    <property type="entry name" value="Divalent-metal-dependent TIM barrel enzymes"/>
    <property type="match status" value="1"/>
</dbReference>
<dbReference type="GO" id="GO:0008903">
    <property type="term" value="F:hydroxypyruvate isomerase activity"/>
    <property type="evidence" value="ECO:0007669"/>
    <property type="project" value="TreeGrafter"/>
</dbReference>
<name>A0A418STE6_9RHOB</name>
<dbReference type="GO" id="GO:0046487">
    <property type="term" value="P:glyoxylate metabolic process"/>
    <property type="evidence" value="ECO:0007669"/>
    <property type="project" value="TreeGrafter"/>
</dbReference>
<dbReference type="EMBL" id="QZCG01000009">
    <property type="protein sequence ID" value="RJE84182.1"/>
    <property type="molecule type" value="Genomic_DNA"/>
</dbReference>
<dbReference type="AlphaFoldDB" id="A0A418STE6"/>
<evidence type="ECO:0000313" key="6">
    <source>
        <dbReference type="Proteomes" id="UP000284202"/>
    </source>
</evidence>
<dbReference type="SUPFAM" id="SSF51658">
    <property type="entry name" value="Xylose isomerase-like"/>
    <property type="match status" value="1"/>
</dbReference>
<comment type="caution">
    <text evidence="5">The sequence shown here is derived from an EMBL/GenBank/DDBJ whole genome shotgun (WGS) entry which is preliminary data.</text>
</comment>
<dbReference type="RefSeq" id="WP_119750060.1">
    <property type="nucleotide sequence ID" value="NZ_QZCG01000009.1"/>
</dbReference>
<dbReference type="Pfam" id="PF01261">
    <property type="entry name" value="AP_endonuc_2"/>
    <property type="match status" value="1"/>
</dbReference>
<dbReference type="PANTHER" id="PTHR43489:SF6">
    <property type="entry name" value="HYDROXYPYRUVATE ISOMERASE-RELATED"/>
    <property type="match status" value="1"/>
</dbReference>
<dbReference type="PANTHER" id="PTHR43489">
    <property type="entry name" value="ISOMERASE"/>
    <property type="match status" value="1"/>
</dbReference>
<feature type="domain" description="Xylose isomerase-like TIM barrel" evidence="4">
    <location>
        <begin position="21"/>
        <end position="247"/>
    </location>
</feature>
<organism evidence="5 6">
    <name type="scientific">Paracoccus onubensis</name>
    <dbReference type="NCBI Taxonomy" id="1675788"/>
    <lineage>
        <taxon>Bacteria</taxon>
        <taxon>Pseudomonadati</taxon>
        <taxon>Pseudomonadota</taxon>
        <taxon>Alphaproteobacteria</taxon>
        <taxon>Rhodobacterales</taxon>
        <taxon>Paracoccaceae</taxon>
        <taxon>Paracoccus</taxon>
    </lineage>
</organism>
<feature type="active site" description="Proton donor/acceptor" evidence="3">
    <location>
        <position position="232"/>
    </location>
</feature>
<dbReference type="Proteomes" id="UP000284202">
    <property type="component" value="Unassembled WGS sequence"/>
</dbReference>
<proteinExistence type="inferred from homology"/>
<sequence length="253" mass="27836">MKFSANLGFLWTEFELPEAIYRAAEAGFQAVELHWPYQTPAEKVKRALDDTGLSLLALNTARGRASENGLSALCGREADARAAIDQAIAYARAAGAEAIHVMSGNSKGPEAHAAFLSNLKYARANAPENAMILIEPLNPRDWPGYFLSHSEQAIQILDSLRDPGVKLMFDCYHVSRTEGDILGGLQALLPWIGHIQFASVPDRGPPDQGSFDYAQMFAVLRDLNWRRPLGAEYNPRGPTDQSLGWLQPFIKEA</sequence>
<reference evidence="6" key="1">
    <citation type="submission" date="2018-09" db="EMBL/GenBank/DDBJ databases">
        <title>Acidovorax cavernicola nov. sp. isolated from Gruta de las Maravillas (Aracena, Spain).</title>
        <authorList>
            <person name="Jurado V."/>
            <person name="Gutierrez-Patricio S."/>
            <person name="Gonzalez-Pimentel J.L."/>
            <person name="Miller A.Z."/>
            <person name="Laiz L."/>
            <person name="Saiz-Jimenez C."/>
        </authorList>
    </citation>
    <scope>NUCLEOTIDE SEQUENCE [LARGE SCALE GENOMIC DNA]</scope>
    <source>
        <strain evidence="6">1011MAR3C25</strain>
    </source>
</reference>
<dbReference type="InterPro" id="IPR036237">
    <property type="entry name" value="Xyl_isomerase-like_sf"/>
</dbReference>
<evidence type="ECO:0000256" key="1">
    <source>
        <dbReference type="ARBA" id="ARBA00023235"/>
    </source>
</evidence>
<evidence type="ECO:0000313" key="5">
    <source>
        <dbReference type="EMBL" id="RJE84182.1"/>
    </source>
</evidence>
<evidence type="ECO:0000256" key="3">
    <source>
        <dbReference type="PIRSR" id="PIRSR006241-50"/>
    </source>
</evidence>
<keyword evidence="6" id="KW-1185">Reference proteome</keyword>